<dbReference type="PANTHER" id="PTHR43630">
    <property type="entry name" value="POLY-BETA-1,6-N-ACETYL-D-GLUCOSAMINE SYNTHASE"/>
    <property type="match status" value="1"/>
</dbReference>
<comment type="similarity">
    <text evidence="1">Belongs to the glycosyltransferase 2 family. WaaE/KdtX subfamily.</text>
</comment>
<evidence type="ECO:0000259" key="2">
    <source>
        <dbReference type="Pfam" id="PF00535"/>
    </source>
</evidence>
<sequence>MVSVIVLTKNEENDLSTCLESLSWCDDIHVLDSGSTDKTLEMAQKYEVKTWHHPFESFGKQRNYALDRLPLRHEWVLFLDADEASTKAFQDAVYGAIQSAKPEMAGFYLCWKMILEGKWLKYCDNFPKWQLRLVRMGKVRYTDFGHGQKEGSVEGKIGYIKEPYLHFSFSKGWSQWIDRHNKYSTLEALSRYRNCPPFKSIFTKNKSLRNLALKSWLSKLHGWPLLRFFYAYFLNLGFLEGTQGYIYCVNMSYHEFLIQIKIREIKKGYKG</sequence>
<gene>
    <name evidence="3" type="ORF">QWZ15_13570</name>
</gene>
<dbReference type="Gene3D" id="3.90.550.10">
    <property type="entry name" value="Spore Coat Polysaccharide Biosynthesis Protein SpsA, Chain A"/>
    <property type="match status" value="1"/>
</dbReference>
<keyword evidence="4" id="KW-1185">Reference proteome</keyword>
<dbReference type="EC" id="2.4.-.-" evidence="3"/>
<dbReference type="GO" id="GO:0016757">
    <property type="term" value="F:glycosyltransferase activity"/>
    <property type="evidence" value="ECO:0007669"/>
    <property type="project" value="UniProtKB-KW"/>
</dbReference>
<evidence type="ECO:0000313" key="4">
    <source>
        <dbReference type="Proteomes" id="UP001236663"/>
    </source>
</evidence>
<dbReference type="RefSeq" id="WP_163385549.1">
    <property type="nucleotide sequence ID" value="NZ_JAUFQS010000013.1"/>
</dbReference>
<dbReference type="InterPro" id="IPR001173">
    <property type="entry name" value="Glyco_trans_2-like"/>
</dbReference>
<dbReference type="Pfam" id="PF00535">
    <property type="entry name" value="Glycos_transf_2"/>
    <property type="match status" value="1"/>
</dbReference>
<dbReference type="CDD" id="cd02511">
    <property type="entry name" value="Beta4Glucosyltransferase"/>
    <property type="match status" value="1"/>
</dbReference>
<dbReference type="Proteomes" id="UP001236663">
    <property type="component" value="Unassembled WGS sequence"/>
</dbReference>
<keyword evidence="3" id="KW-0808">Transferase</keyword>
<dbReference type="EMBL" id="JAUFQS010000013">
    <property type="protein sequence ID" value="MDN3688863.1"/>
    <property type="molecule type" value="Genomic_DNA"/>
</dbReference>
<dbReference type="PANTHER" id="PTHR43630:SF2">
    <property type="entry name" value="GLYCOSYLTRANSFERASE"/>
    <property type="match status" value="1"/>
</dbReference>
<accession>A0ABT8CAM9</accession>
<keyword evidence="3" id="KW-0328">Glycosyltransferase</keyword>
<evidence type="ECO:0000256" key="1">
    <source>
        <dbReference type="ARBA" id="ARBA00038494"/>
    </source>
</evidence>
<dbReference type="InterPro" id="IPR029044">
    <property type="entry name" value="Nucleotide-diphossugar_trans"/>
</dbReference>
<feature type="domain" description="Glycosyltransferase 2-like" evidence="2">
    <location>
        <begin position="3"/>
        <end position="88"/>
    </location>
</feature>
<name>A0ABT8CAM9_9BACT</name>
<organism evidence="3 4">
    <name type="scientific">Cyclobacterium jeungdonense</name>
    <dbReference type="NCBI Taxonomy" id="708087"/>
    <lineage>
        <taxon>Bacteria</taxon>
        <taxon>Pseudomonadati</taxon>
        <taxon>Bacteroidota</taxon>
        <taxon>Cytophagia</taxon>
        <taxon>Cytophagales</taxon>
        <taxon>Cyclobacteriaceae</taxon>
        <taxon>Cyclobacterium</taxon>
    </lineage>
</organism>
<dbReference type="SUPFAM" id="SSF53448">
    <property type="entry name" value="Nucleotide-diphospho-sugar transferases"/>
    <property type="match status" value="1"/>
</dbReference>
<comment type="caution">
    <text evidence="3">The sequence shown here is derived from an EMBL/GenBank/DDBJ whole genome shotgun (WGS) entry which is preliminary data.</text>
</comment>
<proteinExistence type="inferred from homology"/>
<evidence type="ECO:0000313" key="3">
    <source>
        <dbReference type="EMBL" id="MDN3688863.1"/>
    </source>
</evidence>
<reference evidence="4" key="1">
    <citation type="journal article" date="2019" name="Int. J. Syst. Evol. Microbiol.">
        <title>The Global Catalogue of Microorganisms (GCM) 10K type strain sequencing project: providing services to taxonomists for standard genome sequencing and annotation.</title>
        <authorList>
            <consortium name="The Broad Institute Genomics Platform"/>
            <consortium name="The Broad Institute Genome Sequencing Center for Infectious Disease"/>
            <person name="Wu L."/>
            <person name="Ma J."/>
        </authorList>
    </citation>
    <scope>NUCLEOTIDE SEQUENCE [LARGE SCALE GENOMIC DNA]</scope>
    <source>
        <strain evidence="4">CECT 7706</strain>
    </source>
</reference>
<protein>
    <submittedName>
        <fullName evidence="3">Glycosyltransferase family 2 protein</fullName>
        <ecNumber evidence="3">2.4.-.-</ecNumber>
    </submittedName>
</protein>